<feature type="compositionally biased region" description="Acidic residues" evidence="11">
    <location>
        <begin position="95"/>
        <end position="115"/>
    </location>
</feature>
<dbReference type="PROSITE" id="PS01359">
    <property type="entry name" value="ZF_PHD_1"/>
    <property type="match status" value="3"/>
</dbReference>
<dbReference type="SMART" id="SM00249">
    <property type="entry name" value="PHD"/>
    <property type="match status" value="4"/>
</dbReference>
<dbReference type="EMBL" id="JAAMOB010000019">
    <property type="protein sequence ID" value="KAF4100374.1"/>
    <property type="molecule type" value="Genomic_DNA"/>
</dbReference>
<dbReference type="Pfam" id="PF13832">
    <property type="entry name" value="zf-HC5HC2H_2"/>
    <property type="match status" value="1"/>
</dbReference>
<dbReference type="InterPro" id="IPR034732">
    <property type="entry name" value="EPHD"/>
</dbReference>
<feature type="region of interest" description="Disordered" evidence="11">
    <location>
        <begin position="19"/>
        <end position="38"/>
    </location>
</feature>
<keyword evidence="4 9" id="KW-0863">Zinc-finger</keyword>
<proteinExistence type="predicted"/>
<dbReference type="Pfam" id="PF00628">
    <property type="entry name" value="PHD"/>
    <property type="match status" value="2"/>
</dbReference>
<organism evidence="14 15">
    <name type="scientific">Onychostoma macrolepis</name>
    <dbReference type="NCBI Taxonomy" id="369639"/>
    <lineage>
        <taxon>Eukaryota</taxon>
        <taxon>Metazoa</taxon>
        <taxon>Chordata</taxon>
        <taxon>Craniata</taxon>
        <taxon>Vertebrata</taxon>
        <taxon>Euteleostomi</taxon>
        <taxon>Actinopterygii</taxon>
        <taxon>Neopterygii</taxon>
        <taxon>Teleostei</taxon>
        <taxon>Ostariophysi</taxon>
        <taxon>Cypriniformes</taxon>
        <taxon>Cyprinidae</taxon>
        <taxon>Acrossocheilinae</taxon>
        <taxon>Onychostoma</taxon>
    </lineage>
</organism>
<evidence type="ECO:0000256" key="2">
    <source>
        <dbReference type="ARBA" id="ARBA00022723"/>
    </source>
</evidence>
<evidence type="ECO:0000313" key="14">
    <source>
        <dbReference type="EMBL" id="KAF4100374.1"/>
    </source>
</evidence>
<sequence length="925" mass="103820">MTYYAEHELRRRSLYLCPSYPNAKIPQMDRGSKRRQVKPLADSLLDALDYDSSDDSDFEVGDASGSEGTGNGSDEEGSKDSAAGSESDSDAVGSADEEGIEDEEAKELNEDTEEEEKAKEQSLSEETNSKEAGGTSKNRKKGEKSSDTETNGTGTAEESSAEPKKWNLRRNRPMLDFTTMEELHEMDDYDSEDDNDWRPTQGKKKGKASSGKEKEGSEEEEDGGSDEEDNEDDENETSSSDSEEEGKKSKRKAGKSTGAFDEEETNDSHSTSHGKGNEDSLLERPQTWSSQRMEHILICCVCLGDNSEDADEIIQCDNCGVTVHEGCYGVDGESDSIMSSASENSTEPWFCDACKNGVTPSCELCPSQDGIFKETDAGRWVHVVCALYVPGVAFGDIDKLRPVTLTEMNYSKYGAKECSLCEDTRFARTGVCISCDAGMCRSFFHVTCAQREGLLSEAAAEEDIADPFFAYCKQHADRFDRKWKRKNYLALQSYCKVSLQEREKQLTPEAQARITTRLQQYRAKAELSRNTRPQAWVPREKLPRPLTSSASAIRKLMRKAELMGISTDIFPVDTSDTSASVDGRRKHKQPALTADFVNYYLERNMRMIQIQDNIVEQKNLKDKLETEQEKLHMEYNKLCESLEDLQNVNGQLRTEGQAIWSMMGGVLGQKLNSPAVLKAPKERKPSKKEGGSPGKSSNLPAMLYSCGICKKNQDQHLLLLCDTCKLHYHLGCLDPPLTRMPKKTKNSYWQCSECDQASSDEADIAMETLPDGTKRSRRQIKGPIKFIPQEMSPEPKKLQVRGTRTRGQKRKRTSICEEEKIEEPSPRERRQRQSTLQKKPKADDTRTECTTCKGPGDNENLVRCDECQLCYHFGCLDPPLKKSPKQTGYGWICQECDTSSSKEEEPQEVEDESVKEERTEQEIPD</sequence>
<feature type="compositionally biased region" description="Basic and acidic residues" evidence="11">
    <location>
        <begin position="814"/>
        <end position="828"/>
    </location>
</feature>
<reference evidence="14 15" key="1">
    <citation type="submission" date="2020-04" db="EMBL/GenBank/DDBJ databases">
        <title>Chromosome-level genome assembly of a cyprinid fish Onychostoma macrolepis by integration of Nanopore Sequencing, Bionano and Hi-C technology.</title>
        <authorList>
            <person name="Wang D."/>
        </authorList>
    </citation>
    <scope>NUCLEOTIDE SEQUENCE [LARGE SCALE GENOMIC DNA]</scope>
    <source>
        <strain evidence="14">SWU-2019</strain>
        <tissue evidence="14">Muscle</tissue>
    </source>
</reference>
<dbReference type="InterPro" id="IPR050701">
    <property type="entry name" value="Histone_Mod_Regulator"/>
</dbReference>
<dbReference type="PROSITE" id="PS51805">
    <property type="entry name" value="EPHD"/>
    <property type="match status" value="1"/>
</dbReference>
<evidence type="ECO:0000256" key="8">
    <source>
        <dbReference type="ARBA" id="ARBA00068752"/>
    </source>
</evidence>
<feature type="region of interest" description="Disordered" evidence="11">
    <location>
        <begin position="674"/>
        <end position="696"/>
    </location>
</feature>
<dbReference type="Gene3D" id="3.30.40.10">
    <property type="entry name" value="Zinc/RING finger domain, C3HC4 (zinc finger)"/>
    <property type="match status" value="2"/>
</dbReference>
<evidence type="ECO:0000259" key="12">
    <source>
        <dbReference type="PROSITE" id="PS50016"/>
    </source>
</evidence>
<dbReference type="CDD" id="cd15563">
    <property type="entry name" value="PHD3_PHF14"/>
    <property type="match status" value="1"/>
</dbReference>
<dbReference type="Gene3D" id="2.30.30.1150">
    <property type="match status" value="2"/>
</dbReference>
<evidence type="ECO:0000256" key="10">
    <source>
        <dbReference type="SAM" id="Coils"/>
    </source>
</evidence>
<evidence type="ECO:0000313" key="15">
    <source>
        <dbReference type="Proteomes" id="UP000579812"/>
    </source>
</evidence>
<dbReference type="CDD" id="cd15561">
    <property type="entry name" value="PHD1_PHF14"/>
    <property type="match status" value="1"/>
</dbReference>
<dbReference type="PROSITE" id="PS50016">
    <property type="entry name" value="ZF_PHD_2"/>
    <property type="match status" value="3"/>
</dbReference>
<evidence type="ECO:0000256" key="5">
    <source>
        <dbReference type="ARBA" id="ARBA00022833"/>
    </source>
</evidence>
<feature type="compositionally biased region" description="Polar residues" evidence="11">
    <location>
        <begin position="148"/>
        <end position="158"/>
    </location>
</feature>
<feature type="compositionally biased region" description="Acidic residues" evidence="11">
    <location>
        <begin position="48"/>
        <end position="60"/>
    </location>
</feature>
<evidence type="ECO:0000259" key="13">
    <source>
        <dbReference type="PROSITE" id="PS51805"/>
    </source>
</evidence>
<gene>
    <name evidence="14" type="ORF">G5714_018570</name>
</gene>
<feature type="region of interest" description="Disordered" evidence="11">
    <location>
        <begin position="897"/>
        <end position="925"/>
    </location>
</feature>
<feature type="compositionally biased region" description="Basic and acidic residues" evidence="11">
    <location>
        <begin position="915"/>
        <end position="925"/>
    </location>
</feature>
<name>A0A7J6C071_9TELE</name>
<dbReference type="InterPro" id="IPR011011">
    <property type="entry name" value="Znf_FYVE_PHD"/>
</dbReference>
<keyword evidence="3" id="KW-0677">Repeat</keyword>
<keyword evidence="5" id="KW-0862">Zinc</keyword>
<feature type="coiled-coil region" evidence="10">
    <location>
        <begin position="607"/>
        <end position="655"/>
    </location>
</feature>
<feature type="compositionally biased region" description="Basic and acidic residues" evidence="11">
    <location>
        <begin position="679"/>
        <end position="690"/>
    </location>
</feature>
<comment type="caution">
    <text evidence="14">The sequence shown here is derived from an EMBL/GenBank/DDBJ whole genome shotgun (WGS) entry which is preliminary data.</text>
</comment>
<dbReference type="PANTHER" id="PTHR13793">
    <property type="entry name" value="PHD FINGER PROTEINS"/>
    <property type="match status" value="1"/>
</dbReference>
<evidence type="ECO:0000256" key="6">
    <source>
        <dbReference type="ARBA" id="ARBA00023054"/>
    </source>
</evidence>
<dbReference type="InterPro" id="IPR019787">
    <property type="entry name" value="Znf_PHD-finger"/>
</dbReference>
<feature type="region of interest" description="Disordered" evidence="11">
    <location>
        <begin position="783"/>
        <end position="849"/>
    </location>
</feature>
<dbReference type="Proteomes" id="UP000579812">
    <property type="component" value="Unassembled WGS sequence"/>
</dbReference>
<dbReference type="GO" id="GO:0005634">
    <property type="term" value="C:nucleus"/>
    <property type="evidence" value="ECO:0007669"/>
    <property type="project" value="UniProtKB-SubCell"/>
</dbReference>
<evidence type="ECO:0000256" key="3">
    <source>
        <dbReference type="ARBA" id="ARBA00022737"/>
    </source>
</evidence>
<dbReference type="GO" id="GO:0006357">
    <property type="term" value="P:regulation of transcription by RNA polymerase II"/>
    <property type="evidence" value="ECO:0007669"/>
    <property type="project" value="TreeGrafter"/>
</dbReference>
<feature type="compositionally biased region" description="Acidic residues" evidence="11">
    <location>
        <begin position="216"/>
        <end position="244"/>
    </location>
</feature>
<keyword evidence="6 10" id="KW-0175">Coiled coil</keyword>
<dbReference type="AlphaFoldDB" id="A0A7J6C071"/>
<feature type="compositionally biased region" description="Low complexity" evidence="11">
    <location>
        <begin position="80"/>
        <end position="94"/>
    </location>
</feature>
<dbReference type="InterPro" id="IPR019786">
    <property type="entry name" value="Zinc_finger_PHD-type_CS"/>
</dbReference>
<dbReference type="Pfam" id="PF13831">
    <property type="entry name" value="PHD_2"/>
    <property type="match status" value="1"/>
</dbReference>
<feature type="compositionally biased region" description="Acidic residues" evidence="11">
    <location>
        <begin position="905"/>
        <end position="914"/>
    </location>
</feature>
<feature type="region of interest" description="Disordered" evidence="11">
    <location>
        <begin position="48"/>
        <end position="287"/>
    </location>
</feature>
<dbReference type="InterPro" id="IPR013083">
    <property type="entry name" value="Znf_RING/FYVE/PHD"/>
</dbReference>
<dbReference type="CDD" id="cd15674">
    <property type="entry name" value="ePHD_PHF14"/>
    <property type="match status" value="1"/>
</dbReference>
<evidence type="ECO:0000256" key="11">
    <source>
        <dbReference type="SAM" id="MobiDB-lite"/>
    </source>
</evidence>
<keyword evidence="2" id="KW-0479">Metal-binding</keyword>
<feature type="domain" description="PHD-type" evidence="13">
    <location>
        <begin position="359"/>
        <end position="476"/>
    </location>
</feature>
<evidence type="ECO:0000256" key="4">
    <source>
        <dbReference type="ARBA" id="ARBA00022771"/>
    </source>
</evidence>
<dbReference type="CDD" id="cd15562">
    <property type="entry name" value="PHD2_PHF14"/>
    <property type="match status" value="1"/>
</dbReference>
<dbReference type="SUPFAM" id="SSF57903">
    <property type="entry name" value="FYVE/PHD zinc finger"/>
    <property type="match status" value="3"/>
</dbReference>
<feature type="compositionally biased region" description="Basic residues" evidence="11">
    <location>
        <begin position="803"/>
        <end position="813"/>
    </location>
</feature>
<protein>
    <recommendedName>
        <fullName evidence="8">PHD finger protein 14</fullName>
    </recommendedName>
</protein>
<feature type="domain" description="PHD-type" evidence="12">
    <location>
        <begin position="703"/>
        <end position="757"/>
    </location>
</feature>
<keyword evidence="7" id="KW-0539">Nucleus</keyword>
<comment type="subcellular location">
    <subcellularLocation>
        <location evidence="1">Nucleus</location>
    </subcellularLocation>
</comment>
<feature type="domain" description="PHD-type" evidence="12">
    <location>
        <begin position="296"/>
        <end position="357"/>
    </location>
</feature>
<evidence type="ECO:0000256" key="7">
    <source>
        <dbReference type="ARBA" id="ARBA00023242"/>
    </source>
</evidence>
<evidence type="ECO:0000256" key="9">
    <source>
        <dbReference type="PROSITE-ProRule" id="PRU00146"/>
    </source>
</evidence>
<feature type="compositionally biased region" description="Acidic residues" evidence="11">
    <location>
        <begin position="184"/>
        <end position="195"/>
    </location>
</feature>
<accession>A0A7J6C071</accession>
<dbReference type="PANTHER" id="PTHR13793:SF150">
    <property type="entry name" value="PHD FINGER PROTEIN 14"/>
    <property type="match status" value="1"/>
</dbReference>
<evidence type="ECO:0000256" key="1">
    <source>
        <dbReference type="ARBA" id="ARBA00004123"/>
    </source>
</evidence>
<feature type="domain" description="PHD-type" evidence="12">
    <location>
        <begin position="846"/>
        <end position="899"/>
    </location>
</feature>
<dbReference type="GO" id="GO:0008270">
    <property type="term" value="F:zinc ion binding"/>
    <property type="evidence" value="ECO:0007669"/>
    <property type="project" value="UniProtKB-KW"/>
</dbReference>
<dbReference type="InterPro" id="IPR001965">
    <property type="entry name" value="Znf_PHD"/>
</dbReference>
<dbReference type="FunFam" id="3.30.40.10:FF:000086">
    <property type="entry name" value="PHD finger protein 14 isoform X1"/>
    <property type="match status" value="1"/>
</dbReference>
<keyword evidence="15" id="KW-1185">Reference proteome</keyword>